<evidence type="ECO:0000259" key="16">
    <source>
        <dbReference type="PROSITE" id="PS50862"/>
    </source>
</evidence>
<dbReference type="NCBIfam" id="NF001756">
    <property type="entry name" value="PRK00484.1"/>
    <property type="match status" value="1"/>
</dbReference>
<keyword evidence="10 13" id="KW-0648">Protein biosynthesis</keyword>
<dbReference type="HAMAP" id="MF_00252">
    <property type="entry name" value="Lys_tRNA_synth_class2"/>
    <property type="match status" value="1"/>
</dbReference>
<feature type="binding site" evidence="13">
    <location>
        <position position="422"/>
    </location>
    <ligand>
        <name>Mg(2+)</name>
        <dbReference type="ChEBI" id="CHEBI:18420"/>
        <label>2</label>
    </ligand>
</feature>
<dbReference type="Pfam" id="PF01336">
    <property type="entry name" value="tRNA_anti-codon"/>
    <property type="match status" value="1"/>
</dbReference>
<evidence type="ECO:0000256" key="4">
    <source>
        <dbReference type="ARBA" id="ARBA00022490"/>
    </source>
</evidence>
<sequence>MLADKQKKQPQQQPSMNDQMRVRREKMQALRDAGIDPFGHRFDRTHTAGQLHDQFGELDKDELNDRHIDVVIAGRMMSKRGKGKVGFADIHDRTGKIQIYVRKDMVGDENYQIFKKSDLGDILGVAGDVIKTDMGELTVRASHVTFLTKALRPMPDKYHGLTDVEAKYRQRYLDLIANRDSFDRFVKRTKIVSAVREYLDQNGFLEVETPVLHNQAGGANARPFITHHNALDIDLYMRIALELHLKRLIVGGMERVYEIGRVFRNEGVDTKHNPEFTELETYAAFWDLGDVMDETEGIFRYVAQKVLGSGKITYQGQDIDLDAPFQRVHMVDAIKAKTGIDFWQPMTQEQAQQLAQEHHVKVEPYWKVGHIINAFFEEFVEDTLVQPTFIYGHPIEISPLAKKDEKDPRFTQRFELFIDGNEYGNAFTELNDPIDQRQRFEAQAAEKSAGNDEAQPIDEDFIEALEYGMPPTGGLGIGIDRLVMLLTDAASIRDVLLFPTLRP</sequence>
<evidence type="ECO:0000256" key="8">
    <source>
        <dbReference type="ARBA" id="ARBA00022840"/>
    </source>
</evidence>
<dbReference type="PRINTS" id="PR00982">
    <property type="entry name" value="TRNASYNTHLYS"/>
</dbReference>
<evidence type="ECO:0000256" key="11">
    <source>
        <dbReference type="ARBA" id="ARBA00023146"/>
    </source>
</evidence>
<keyword evidence="9 13" id="KW-0460">Magnesium</keyword>
<dbReference type="SUPFAM" id="SSF50249">
    <property type="entry name" value="Nucleic acid-binding proteins"/>
    <property type="match status" value="1"/>
</dbReference>
<protein>
    <recommendedName>
        <fullName evidence="13">Lysine--tRNA ligase</fullName>
        <ecNumber evidence="13">6.1.1.6</ecNumber>
    </recommendedName>
    <alternativeName>
        <fullName evidence="13">Lysyl-tRNA synthetase</fullName>
        <shortName evidence="13">LysRS</shortName>
    </alternativeName>
</protein>
<dbReference type="PIRSF" id="PIRSF039101">
    <property type="entry name" value="LysRS2"/>
    <property type="match status" value="1"/>
</dbReference>
<dbReference type="Pfam" id="PF00152">
    <property type="entry name" value="tRNA-synt_2"/>
    <property type="match status" value="1"/>
</dbReference>
<evidence type="ECO:0000256" key="6">
    <source>
        <dbReference type="ARBA" id="ARBA00022723"/>
    </source>
</evidence>
<dbReference type="InterPro" id="IPR006195">
    <property type="entry name" value="aa-tRNA-synth_II"/>
</dbReference>
<dbReference type="FunFam" id="2.40.50.140:FF:000024">
    <property type="entry name" value="Lysine--tRNA ligase"/>
    <property type="match status" value="1"/>
</dbReference>
<keyword evidence="18" id="KW-1185">Reference proteome</keyword>
<feature type="binding site" evidence="13">
    <location>
        <position position="422"/>
    </location>
    <ligand>
        <name>Mg(2+)</name>
        <dbReference type="ChEBI" id="CHEBI:18420"/>
        <label>1</label>
    </ligand>
</feature>
<feature type="domain" description="Aminoacyl-transfer RNA synthetases class-II family profile" evidence="16">
    <location>
        <begin position="188"/>
        <end position="503"/>
    </location>
</feature>
<evidence type="ECO:0000256" key="10">
    <source>
        <dbReference type="ARBA" id="ARBA00022917"/>
    </source>
</evidence>
<comment type="subunit">
    <text evidence="3 13">Homodimer.</text>
</comment>
<evidence type="ECO:0000256" key="9">
    <source>
        <dbReference type="ARBA" id="ARBA00022842"/>
    </source>
</evidence>
<dbReference type="InterPro" id="IPR044136">
    <property type="entry name" value="Lys-tRNA-ligase_II_N"/>
</dbReference>
<evidence type="ECO:0000256" key="12">
    <source>
        <dbReference type="ARBA" id="ARBA00048573"/>
    </source>
</evidence>
<dbReference type="InterPro" id="IPR004365">
    <property type="entry name" value="NA-bd_OB_tRNA"/>
</dbReference>
<dbReference type="AlphaFoldDB" id="A0A0R2CE54"/>
<dbReference type="Gene3D" id="2.40.50.140">
    <property type="entry name" value="Nucleic acid-binding proteins"/>
    <property type="match status" value="1"/>
</dbReference>
<dbReference type="PANTHER" id="PTHR42918:SF15">
    <property type="entry name" value="LYSINE--TRNA LIGASE, CHLOROPLASTIC_MITOCHONDRIAL"/>
    <property type="match status" value="1"/>
</dbReference>
<feature type="region of interest" description="Disordered" evidence="15">
    <location>
        <begin position="1"/>
        <end position="20"/>
    </location>
</feature>
<dbReference type="InterPro" id="IPR012340">
    <property type="entry name" value="NA-bd_OB-fold"/>
</dbReference>
<dbReference type="PATRIC" id="fig|1423810.4.peg.1890"/>
<keyword evidence="11 13" id="KW-0030">Aminoacyl-tRNA synthetase</keyword>
<dbReference type="NCBIfam" id="TIGR00499">
    <property type="entry name" value="lysS_bact"/>
    <property type="match status" value="1"/>
</dbReference>
<comment type="cofactor">
    <cofactor evidence="13 14">
        <name>Mg(2+)</name>
        <dbReference type="ChEBI" id="CHEBI:18420"/>
    </cofactor>
    <text evidence="13 14">Binds 3 Mg(2+) ions per subunit.</text>
</comment>
<comment type="subcellular location">
    <subcellularLocation>
        <location evidence="1 13">Cytoplasm</location>
    </subcellularLocation>
</comment>
<evidence type="ECO:0000256" key="1">
    <source>
        <dbReference type="ARBA" id="ARBA00004496"/>
    </source>
</evidence>
<dbReference type="PANTHER" id="PTHR42918">
    <property type="entry name" value="LYSYL-TRNA SYNTHETASE"/>
    <property type="match status" value="1"/>
</dbReference>
<dbReference type="GO" id="GO:0005829">
    <property type="term" value="C:cytosol"/>
    <property type="evidence" value="ECO:0007669"/>
    <property type="project" value="TreeGrafter"/>
</dbReference>
<evidence type="ECO:0000256" key="15">
    <source>
        <dbReference type="SAM" id="MobiDB-lite"/>
    </source>
</evidence>
<dbReference type="Proteomes" id="UP000051789">
    <property type="component" value="Unassembled WGS sequence"/>
</dbReference>
<dbReference type="EC" id="6.1.1.6" evidence="13"/>
<evidence type="ECO:0000256" key="7">
    <source>
        <dbReference type="ARBA" id="ARBA00022741"/>
    </source>
</evidence>
<evidence type="ECO:0000256" key="13">
    <source>
        <dbReference type="HAMAP-Rule" id="MF_00252"/>
    </source>
</evidence>
<dbReference type="GO" id="GO:0005524">
    <property type="term" value="F:ATP binding"/>
    <property type="evidence" value="ECO:0007669"/>
    <property type="project" value="UniProtKB-UniRule"/>
</dbReference>
<keyword evidence="4 13" id="KW-0963">Cytoplasm</keyword>
<comment type="similarity">
    <text evidence="2 13">Belongs to the class-II aminoacyl-tRNA synthetase family.</text>
</comment>
<accession>A0A0R2CE54</accession>
<dbReference type="GO" id="GO:0140096">
    <property type="term" value="F:catalytic activity, acting on a protein"/>
    <property type="evidence" value="ECO:0007669"/>
    <property type="project" value="UniProtKB-ARBA"/>
</dbReference>
<evidence type="ECO:0000256" key="5">
    <source>
        <dbReference type="ARBA" id="ARBA00022598"/>
    </source>
</evidence>
<dbReference type="EMBL" id="AYZK01000007">
    <property type="protein sequence ID" value="KRM86651.1"/>
    <property type="molecule type" value="Genomic_DNA"/>
</dbReference>
<reference evidence="17 18" key="1">
    <citation type="journal article" date="2015" name="Genome Announc.">
        <title>Expanding the biotechnology potential of lactobacilli through comparative genomics of 213 strains and associated genera.</title>
        <authorList>
            <person name="Sun Z."/>
            <person name="Harris H.M."/>
            <person name="McCann A."/>
            <person name="Guo C."/>
            <person name="Argimon S."/>
            <person name="Zhang W."/>
            <person name="Yang X."/>
            <person name="Jeffery I.B."/>
            <person name="Cooney J.C."/>
            <person name="Kagawa T.F."/>
            <person name="Liu W."/>
            <person name="Song Y."/>
            <person name="Salvetti E."/>
            <person name="Wrobel A."/>
            <person name="Rasinkangas P."/>
            <person name="Parkhill J."/>
            <person name="Rea M.C."/>
            <person name="O'Sullivan O."/>
            <person name="Ritari J."/>
            <person name="Douillard F.P."/>
            <person name="Paul Ross R."/>
            <person name="Yang R."/>
            <person name="Briner A.E."/>
            <person name="Felis G.E."/>
            <person name="de Vos W.M."/>
            <person name="Barrangou R."/>
            <person name="Klaenhammer T.R."/>
            <person name="Caufield P.W."/>
            <person name="Cui Y."/>
            <person name="Zhang H."/>
            <person name="O'Toole P.W."/>
        </authorList>
    </citation>
    <scope>NUCLEOTIDE SEQUENCE [LARGE SCALE GENOMIC DNA]</scope>
    <source>
        <strain evidence="17 18">DSM 22698</strain>
    </source>
</reference>
<dbReference type="CDD" id="cd00775">
    <property type="entry name" value="LysRS_core"/>
    <property type="match status" value="1"/>
</dbReference>
<dbReference type="InterPro" id="IPR045864">
    <property type="entry name" value="aa-tRNA-synth_II/BPL/LPL"/>
</dbReference>
<dbReference type="PROSITE" id="PS50862">
    <property type="entry name" value="AA_TRNA_LIGASE_II"/>
    <property type="match status" value="1"/>
</dbReference>
<dbReference type="SUPFAM" id="SSF55681">
    <property type="entry name" value="Class II aaRS and biotin synthetases"/>
    <property type="match status" value="1"/>
</dbReference>
<keyword evidence="6 13" id="KW-0479">Metal-binding</keyword>
<evidence type="ECO:0000313" key="17">
    <source>
        <dbReference type="EMBL" id="KRM86651.1"/>
    </source>
</evidence>
<dbReference type="GO" id="GO:0000049">
    <property type="term" value="F:tRNA binding"/>
    <property type="evidence" value="ECO:0007669"/>
    <property type="project" value="TreeGrafter"/>
</dbReference>
<dbReference type="STRING" id="1423810.FD19_GL001843"/>
<dbReference type="Gene3D" id="3.30.930.10">
    <property type="entry name" value="Bira Bifunctional Protein, Domain 2"/>
    <property type="match status" value="1"/>
</dbReference>
<dbReference type="CDD" id="cd04322">
    <property type="entry name" value="LysRS_N"/>
    <property type="match status" value="1"/>
</dbReference>
<dbReference type="GO" id="GO:0016740">
    <property type="term" value="F:transferase activity"/>
    <property type="evidence" value="ECO:0007669"/>
    <property type="project" value="UniProtKB-ARBA"/>
</dbReference>
<dbReference type="GO" id="GO:0006430">
    <property type="term" value="P:lysyl-tRNA aminoacylation"/>
    <property type="evidence" value="ECO:0007669"/>
    <property type="project" value="UniProtKB-UniRule"/>
</dbReference>
<keyword evidence="7 13" id="KW-0547">Nucleotide-binding</keyword>
<dbReference type="InterPro" id="IPR018149">
    <property type="entry name" value="Lys-tRNA-synth_II_C"/>
</dbReference>
<keyword evidence="8 13" id="KW-0067">ATP-binding</keyword>
<evidence type="ECO:0000313" key="18">
    <source>
        <dbReference type="Proteomes" id="UP000051789"/>
    </source>
</evidence>
<dbReference type="FunFam" id="3.30.930.10:FF:000001">
    <property type="entry name" value="Lysine--tRNA ligase"/>
    <property type="match status" value="1"/>
</dbReference>
<dbReference type="InterPro" id="IPR002313">
    <property type="entry name" value="Lys-tRNA-ligase_II"/>
</dbReference>
<evidence type="ECO:0000256" key="14">
    <source>
        <dbReference type="RuleBase" id="RU000336"/>
    </source>
</evidence>
<keyword evidence="5 13" id="KW-0436">Ligase</keyword>
<name>A0A0R2CE54_9LACO</name>
<comment type="catalytic activity">
    <reaction evidence="12 13 14">
        <text>tRNA(Lys) + L-lysine + ATP = L-lysyl-tRNA(Lys) + AMP + diphosphate</text>
        <dbReference type="Rhea" id="RHEA:20792"/>
        <dbReference type="Rhea" id="RHEA-COMP:9696"/>
        <dbReference type="Rhea" id="RHEA-COMP:9697"/>
        <dbReference type="ChEBI" id="CHEBI:30616"/>
        <dbReference type="ChEBI" id="CHEBI:32551"/>
        <dbReference type="ChEBI" id="CHEBI:33019"/>
        <dbReference type="ChEBI" id="CHEBI:78442"/>
        <dbReference type="ChEBI" id="CHEBI:78529"/>
        <dbReference type="ChEBI" id="CHEBI:456215"/>
        <dbReference type="EC" id="6.1.1.6"/>
    </reaction>
</comment>
<comment type="caution">
    <text evidence="17">The sequence shown here is derived from an EMBL/GenBank/DDBJ whole genome shotgun (WGS) entry which is preliminary data.</text>
</comment>
<dbReference type="GO" id="GO:0004824">
    <property type="term" value="F:lysine-tRNA ligase activity"/>
    <property type="evidence" value="ECO:0007669"/>
    <property type="project" value="UniProtKB-UniRule"/>
</dbReference>
<evidence type="ECO:0000256" key="3">
    <source>
        <dbReference type="ARBA" id="ARBA00011738"/>
    </source>
</evidence>
<organism evidence="17 18">
    <name type="scientific">Lacticaseibacillus thailandensis DSM 22698 = JCM 13996</name>
    <dbReference type="NCBI Taxonomy" id="1423810"/>
    <lineage>
        <taxon>Bacteria</taxon>
        <taxon>Bacillati</taxon>
        <taxon>Bacillota</taxon>
        <taxon>Bacilli</taxon>
        <taxon>Lactobacillales</taxon>
        <taxon>Lactobacillaceae</taxon>
        <taxon>Lacticaseibacillus</taxon>
    </lineage>
</organism>
<proteinExistence type="inferred from homology"/>
<dbReference type="GO" id="GO:0000287">
    <property type="term" value="F:magnesium ion binding"/>
    <property type="evidence" value="ECO:0007669"/>
    <property type="project" value="UniProtKB-UniRule"/>
</dbReference>
<dbReference type="InterPro" id="IPR034762">
    <property type="entry name" value="Lys-tRNA-ligase_II_bac/euk"/>
</dbReference>
<gene>
    <name evidence="13" type="primary">lysS</name>
    <name evidence="17" type="ORF">FD19_GL001843</name>
</gene>
<feature type="binding site" evidence="13">
    <location>
        <position position="415"/>
    </location>
    <ligand>
        <name>Mg(2+)</name>
        <dbReference type="ChEBI" id="CHEBI:18420"/>
        <label>1</label>
    </ligand>
</feature>
<evidence type="ECO:0000256" key="2">
    <source>
        <dbReference type="ARBA" id="ARBA00008226"/>
    </source>
</evidence>
<dbReference type="InterPro" id="IPR004364">
    <property type="entry name" value="Aa-tRNA-synt_II"/>
</dbReference>